<dbReference type="EC" id="3.4.21.75" evidence="13"/>
<keyword evidence="4" id="KW-0165">Cleavage on pair of basic residues</keyword>
<evidence type="ECO:0000256" key="8">
    <source>
        <dbReference type="ARBA" id="ARBA00022837"/>
    </source>
</evidence>
<name>A0AAW0X7J9_CHEQU</name>
<keyword evidence="8" id="KW-0106">Calcium</keyword>
<evidence type="ECO:0000313" key="19">
    <source>
        <dbReference type="Proteomes" id="UP001445076"/>
    </source>
</evidence>
<dbReference type="PROSITE" id="PS00138">
    <property type="entry name" value="SUBTILASE_SER"/>
    <property type="match status" value="1"/>
</dbReference>
<dbReference type="Pfam" id="PF16470">
    <property type="entry name" value="S8_pro-domain"/>
    <property type="match status" value="1"/>
</dbReference>
<dbReference type="InterPro" id="IPR023828">
    <property type="entry name" value="Peptidase_S8_Ser-AS"/>
</dbReference>
<dbReference type="SUPFAM" id="SSF49785">
    <property type="entry name" value="Galactose-binding domain-like"/>
    <property type="match status" value="1"/>
</dbReference>
<feature type="compositionally biased region" description="Basic residues" evidence="16">
    <location>
        <begin position="271"/>
        <end position="285"/>
    </location>
</feature>
<comment type="cofactor">
    <cofactor evidence="1">
        <name>Ca(2+)</name>
        <dbReference type="ChEBI" id="CHEBI:29108"/>
    </cofactor>
</comment>
<evidence type="ECO:0000256" key="9">
    <source>
        <dbReference type="ARBA" id="ARBA00023145"/>
    </source>
</evidence>
<dbReference type="CDD" id="cd04059">
    <property type="entry name" value="Peptidases_S8_Protein_convertases_Kexins_Furin-like"/>
    <property type="match status" value="1"/>
</dbReference>
<evidence type="ECO:0000256" key="6">
    <source>
        <dbReference type="ARBA" id="ARBA00022801"/>
    </source>
</evidence>
<dbReference type="PANTHER" id="PTHR42884">
    <property type="entry name" value="PROPROTEIN CONVERTASE SUBTILISIN/KEXIN-RELATED"/>
    <property type="match status" value="1"/>
</dbReference>
<dbReference type="InterPro" id="IPR022398">
    <property type="entry name" value="Peptidase_S8_His-AS"/>
</dbReference>
<dbReference type="InterPro" id="IPR034182">
    <property type="entry name" value="Kexin/furin"/>
</dbReference>
<dbReference type="PRINTS" id="PR00723">
    <property type="entry name" value="SUBTILISIN"/>
</dbReference>
<feature type="active site" description="Charge relay system" evidence="14 15">
    <location>
        <position position="563"/>
    </location>
</feature>
<feature type="region of interest" description="Disordered" evidence="16">
    <location>
        <begin position="265"/>
        <end position="285"/>
    </location>
</feature>
<dbReference type="GO" id="GO:0016486">
    <property type="term" value="P:peptide hormone processing"/>
    <property type="evidence" value="ECO:0007669"/>
    <property type="project" value="TreeGrafter"/>
</dbReference>
<dbReference type="SUPFAM" id="SSF54897">
    <property type="entry name" value="Protease propeptides/inhibitors"/>
    <property type="match status" value="1"/>
</dbReference>
<dbReference type="Pfam" id="PF01483">
    <property type="entry name" value="P_proprotein"/>
    <property type="match status" value="1"/>
</dbReference>
<feature type="domain" description="P/Homo B" evidence="17">
    <location>
        <begin position="639"/>
        <end position="775"/>
    </location>
</feature>
<dbReference type="GO" id="GO:0016020">
    <property type="term" value="C:membrane"/>
    <property type="evidence" value="ECO:0007669"/>
    <property type="project" value="TreeGrafter"/>
</dbReference>
<dbReference type="PROSITE" id="PS51829">
    <property type="entry name" value="P_HOMO_B"/>
    <property type="match status" value="1"/>
</dbReference>
<keyword evidence="3 15" id="KW-0645">Protease</keyword>
<evidence type="ECO:0000256" key="15">
    <source>
        <dbReference type="PROSITE-ProRule" id="PRU01240"/>
    </source>
</evidence>
<dbReference type="InterPro" id="IPR038466">
    <property type="entry name" value="S8_pro-domain_sf"/>
</dbReference>
<dbReference type="Gene3D" id="3.30.70.850">
    <property type="entry name" value="Peptidase S8, pro-domain"/>
    <property type="match status" value="1"/>
</dbReference>
<feature type="active site" description="Charge relay system" evidence="14 15">
    <location>
        <position position="389"/>
    </location>
</feature>
<evidence type="ECO:0000256" key="5">
    <source>
        <dbReference type="ARBA" id="ARBA00022729"/>
    </source>
</evidence>
<dbReference type="InterPro" id="IPR000209">
    <property type="entry name" value="Peptidase_S8/S53_dom"/>
</dbReference>
<reference evidence="18 19" key="1">
    <citation type="journal article" date="2024" name="BMC Genomics">
        <title>Genome assembly of redclaw crayfish (Cherax quadricarinatus) provides insights into its immune adaptation and hypoxia tolerance.</title>
        <authorList>
            <person name="Liu Z."/>
            <person name="Zheng J."/>
            <person name="Li H."/>
            <person name="Fang K."/>
            <person name="Wang S."/>
            <person name="He J."/>
            <person name="Zhou D."/>
            <person name="Weng S."/>
            <person name="Chi M."/>
            <person name="Gu Z."/>
            <person name="He J."/>
            <person name="Li F."/>
            <person name="Wang M."/>
        </authorList>
    </citation>
    <scope>NUCLEOTIDE SEQUENCE [LARGE SCALE GENOMIC DNA]</scope>
    <source>
        <strain evidence="18">ZL_2023a</strain>
    </source>
</reference>
<feature type="non-terminal residue" evidence="18">
    <location>
        <position position="1"/>
    </location>
</feature>
<dbReference type="AlphaFoldDB" id="A0AAW0X7J9"/>
<dbReference type="InterPro" id="IPR002884">
    <property type="entry name" value="P_dom"/>
</dbReference>
<dbReference type="EMBL" id="JARKIK010000033">
    <property type="protein sequence ID" value="KAK8740458.1"/>
    <property type="molecule type" value="Genomic_DNA"/>
</dbReference>
<evidence type="ECO:0000256" key="16">
    <source>
        <dbReference type="SAM" id="MobiDB-lite"/>
    </source>
</evidence>
<dbReference type="Gene3D" id="3.40.50.200">
    <property type="entry name" value="Peptidase S8/S53 domain"/>
    <property type="match status" value="1"/>
</dbReference>
<evidence type="ECO:0000256" key="13">
    <source>
        <dbReference type="ARBA" id="ARBA00038993"/>
    </source>
</evidence>
<evidence type="ECO:0000313" key="18">
    <source>
        <dbReference type="EMBL" id="KAK8740458.1"/>
    </source>
</evidence>
<dbReference type="GO" id="GO:0012505">
    <property type="term" value="C:endomembrane system"/>
    <property type="evidence" value="ECO:0007669"/>
    <property type="project" value="UniProtKB-ARBA"/>
</dbReference>
<dbReference type="Gene3D" id="2.60.120.260">
    <property type="entry name" value="Galactose-binding domain-like"/>
    <property type="match status" value="1"/>
</dbReference>
<evidence type="ECO:0000256" key="2">
    <source>
        <dbReference type="ARBA" id="ARBA00005325"/>
    </source>
</evidence>
<comment type="similarity">
    <text evidence="2">Belongs to the peptidase S8 family. Furin subfamily.</text>
</comment>
<keyword evidence="10" id="KW-1015">Disulfide bond</keyword>
<evidence type="ECO:0000259" key="17">
    <source>
        <dbReference type="PROSITE" id="PS51829"/>
    </source>
</evidence>
<keyword evidence="11" id="KW-0325">Glycoprotein</keyword>
<dbReference type="InterPro" id="IPR015500">
    <property type="entry name" value="Peptidase_S8_subtilisin-rel"/>
</dbReference>
<evidence type="ECO:0000256" key="11">
    <source>
        <dbReference type="ARBA" id="ARBA00023180"/>
    </source>
</evidence>
<feature type="active site" description="Charge relay system" evidence="14 15">
    <location>
        <position position="348"/>
    </location>
</feature>
<keyword evidence="19" id="KW-1185">Reference proteome</keyword>
<evidence type="ECO:0000256" key="12">
    <source>
        <dbReference type="ARBA" id="ARBA00035756"/>
    </source>
</evidence>
<dbReference type="InterPro" id="IPR036852">
    <property type="entry name" value="Peptidase_S8/S53_dom_sf"/>
</dbReference>
<evidence type="ECO:0000256" key="10">
    <source>
        <dbReference type="ARBA" id="ARBA00023157"/>
    </source>
</evidence>
<dbReference type="GO" id="GO:0043005">
    <property type="term" value="C:neuron projection"/>
    <property type="evidence" value="ECO:0007669"/>
    <property type="project" value="TreeGrafter"/>
</dbReference>
<dbReference type="InterPro" id="IPR008979">
    <property type="entry name" value="Galactose-bd-like_sf"/>
</dbReference>
<dbReference type="Proteomes" id="UP001445076">
    <property type="component" value="Unassembled WGS sequence"/>
</dbReference>
<gene>
    <name evidence="18" type="ORF">OTU49_002921</name>
</gene>
<comment type="catalytic activity">
    <reaction evidence="12">
        <text>Release of mature proteins from their proproteins by cleavage of -Arg-Xaa-Yaa-Arg-|-Zaa- bonds, where Xaa can be any amino acid and Yaa is Arg or Lys. Releases albumin, complement component C3 and von Willebrand factor from their respective precursors.</text>
        <dbReference type="EC" id="3.4.21.75"/>
    </reaction>
</comment>
<dbReference type="Pfam" id="PF00082">
    <property type="entry name" value="Peptidase_S8"/>
    <property type="match status" value="1"/>
</dbReference>
<dbReference type="SUPFAM" id="SSF52743">
    <property type="entry name" value="Subtilisin-like"/>
    <property type="match status" value="1"/>
</dbReference>
<dbReference type="PANTHER" id="PTHR42884:SF14">
    <property type="entry name" value="NEUROENDOCRINE CONVERTASE 1"/>
    <property type="match status" value="1"/>
</dbReference>
<comment type="caution">
    <text evidence="18">The sequence shown here is derived from an EMBL/GenBank/DDBJ whole genome shotgun (WGS) entry which is preliminary data.</text>
</comment>
<evidence type="ECO:0000256" key="1">
    <source>
        <dbReference type="ARBA" id="ARBA00001913"/>
    </source>
</evidence>
<dbReference type="PROSITE" id="PS00137">
    <property type="entry name" value="SUBTILASE_HIS"/>
    <property type="match status" value="1"/>
</dbReference>
<dbReference type="PROSITE" id="PS51892">
    <property type="entry name" value="SUBTILASE"/>
    <property type="match status" value="1"/>
</dbReference>
<organism evidence="18 19">
    <name type="scientific">Cherax quadricarinatus</name>
    <name type="common">Australian red claw crayfish</name>
    <dbReference type="NCBI Taxonomy" id="27406"/>
    <lineage>
        <taxon>Eukaryota</taxon>
        <taxon>Metazoa</taxon>
        <taxon>Ecdysozoa</taxon>
        <taxon>Arthropoda</taxon>
        <taxon>Crustacea</taxon>
        <taxon>Multicrustacea</taxon>
        <taxon>Malacostraca</taxon>
        <taxon>Eumalacostraca</taxon>
        <taxon>Eucarida</taxon>
        <taxon>Decapoda</taxon>
        <taxon>Pleocyemata</taxon>
        <taxon>Astacidea</taxon>
        <taxon>Parastacoidea</taxon>
        <taxon>Parastacidae</taxon>
        <taxon>Cherax</taxon>
    </lineage>
</organism>
<proteinExistence type="inferred from homology"/>
<accession>A0AAW0X7J9</accession>
<protein>
    <recommendedName>
        <fullName evidence="13">furin</fullName>
        <ecNumber evidence="13">3.4.21.75</ecNumber>
    </recommendedName>
</protein>
<dbReference type="FunFam" id="3.40.50.200:FF:000001">
    <property type="entry name" value="Furin 2, isoform B"/>
    <property type="match status" value="1"/>
</dbReference>
<evidence type="ECO:0000256" key="3">
    <source>
        <dbReference type="ARBA" id="ARBA00022670"/>
    </source>
</evidence>
<sequence length="880" mass="98256">SRANAPLVICIACQCTYAGATMTCPFRLGGPALLLLTLLTHFTINAGEVHQGETRKNNINNEYPIVEIYHEVKETLRNIFAKGVDPEDEEQEQKFDEPVWRFSSDVYDPTRKKSRFQSFLDSRRRDLLIYGNKELTGSTGDQENVQQANIRQHTHAHAGQEHTNAYLNEWVVHLTGGRELAAAVAKDLGYRFLGQVGEFRDVYRMVKLNHPAAHKRDSPTLTHHLADHAQVVWAEQQYVKERVKRDDYDPFAPLIRVKRLEDAEQETKKESKMKRDKIERKRRSRINRSATASQVKGFEAMFNDELWDHQWYLYDTRTRAELPKLDLQVVRVWEAGVTGRGVRLLVLDDGLEWRHTDLTHNYDAEISYDFNDNDDDPTPRYDSHFSNSHGTRCAGEIAMTANNHKCGVGVAYGARVGGIRMLDGPVSDVVEGLSLSYALDKVDVVSCSWGPTDDGQRVEGPGRLAEMSLQMGVRQGRGGLGTVYVWAAGNGGSAGDNCNCDGYTSSIFTLSISSASETGRFPWYGEQCASTLAAAYSSGAYTDQKIATTDLHNGCTNTFTGTSAAAPLAAGIIALALEVNPRLTWRDIQHAVVWSSEWAPLSHNGGWTTNARGLKVNPRFGYGLLSAEGLVNTVRNWTNVPQQRICKASPTNRSGATLESGGWVLVQFLSDGCHGGDDEVTALEHVQLIATINYTRRGALAITLTSPQGTQTSLLTQRESDRSNKGFTKWAFMSVHTWGENPAGVWSLNISDTSGGEENGTIGELELVLHGTKELPQHMKEQRSYRISYDQVEFKDESEEDEVNLSSQQMKTLSWDQLLQLLAKSTRSTLSTMDIEMLLQDGRLEATLRNIQSQEAKLESLGHITKFDWQLVMDELMARR</sequence>
<evidence type="ECO:0000256" key="7">
    <source>
        <dbReference type="ARBA" id="ARBA00022825"/>
    </source>
</evidence>
<keyword evidence="7 15" id="KW-0720">Serine protease</keyword>
<dbReference type="GO" id="GO:0004252">
    <property type="term" value="F:serine-type endopeptidase activity"/>
    <property type="evidence" value="ECO:0007669"/>
    <property type="project" value="UniProtKB-UniRule"/>
</dbReference>
<keyword evidence="6 15" id="KW-0378">Hydrolase</keyword>
<keyword evidence="9" id="KW-0865">Zymogen</keyword>
<evidence type="ECO:0000256" key="14">
    <source>
        <dbReference type="PIRSR" id="PIRSR615500-1"/>
    </source>
</evidence>
<dbReference type="GO" id="GO:0005737">
    <property type="term" value="C:cytoplasm"/>
    <property type="evidence" value="ECO:0007669"/>
    <property type="project" value="UniProtKB-ARBA"/>
</dbReference>
<keyword evidence="5" id="KW-0732">Signal</keyword>
<evidence type="ECO:0000256" key="4">
    <source>
        <dbReference type="ARBA" id="ARBA00022685"/>
    </source>
</evidence>
<dbReference type="InterPro" id="IPR032815">
    <property type="entry name" value="S8_pro-domain"/>
</dbReference>
<dbReference type="GO" id="GO:0005615">
    <property type="term" value="C:extracellular space"/>
    <property type="evidence" value="ECO:0007669"/>
    <property type="project" value="TreeGrafter"/>
</dbReference>
<dbReference type="FunFam" id="2.60.120.260:FF:000006">
    <property type="entry name" value="Proprotein convertase subtilisin/kexin type 5"/>
    <property type="match status" value="1"/>
</dbReference>